<evidence type="ECO:0000313" key="1">
    <source>
        <dbReference type="EMBL" id="GFY65897.1"/>
    </source>
</evidence>
<gene>
    <name evidence="1" type="ORF">TNIN_237331</name>
</gene>
<dbReference type="AlphaFoldDB" id="A0A8X6Y808"/>
<comment type="caution">
    <text evidence="1">The sequence shown here is derived from an EMBL/GenBank/DDBJ whole genome shotgun (WGS) entry which is preliminary data.</text>
</comment>
<proteinExistence type="predicted"/>
<dbReference type="Proteomes" id="UP000886998">
    <property type="component" value="Unassembled WGS sequence"/>
</dbReference>
<keyword evidence="2" id="KW-1185">Reference proteome</keyword>
<organism evidence="1 2">
    <name type="scientific">Trichonephila inaurata madagascariensis</name>
    <dbReference type="NCBI Taxonomy" id="2747483"/>
    <lineage>
        <taxon>Eukaryota</taxon>
        <taxon>Metazoa</taxon>
        <taxon>Ecdysozoa</taxon>
        <taxon>Arthropoda</taxon>
        <taxon>Chelicerata</taxon>
        <taxon>Arachnida</taxon>
        <taxon>Araneae</taxon>
        <taxon>Araneomorphae</taxon>
        <taxon>Entelegynae</taxon>
        <taxon>Araneoidea</taxon>
        <taxon>Nephilidae</taxon>
        <taxon>Trichonephila</taxon>
        <taxon>Trichonephila inaurata</taxon>
    </lineage>
</organism>
<name>A0A8X6Y808_9ARAC</name>
<sequence>MAAEFSKISSSVNAPGGFVVFKVKDSLFLGSRLTCPGARSGNKKVCCQNFHTSFFLVRWGNSEQEPGFRLQRDVGGFVSVGFADTGAKTLLNSS</sequence>
<dbReference type="EMBL" id="BMAV01015741">
    <property type="protein sequence ID" value="GFY65897.1"/>
    <property type="molecule type" value="Genomic_DNA"/>
</dbReference>
<protein>
    <submittedName>
        <fullName evidence="1">Uncharacterized protein</fullName>
    </submittedName>
</protein>
<accession>A0A8X6Y808</accession>
<reference evidence="1" key="1">
    <citation type="submission" date="2020-08" db="EMBL/GenBank/DDBJ databases">
        <title>Multicomponent nature underlies the extraordinary mechanical properties of spider dragline silk.</title>
        <authorList>
            <person name="Kono N."/>
            <person name="Nakamura H."/>
            <person name="Mori M."/>
            <person name="Yoshida Y."/>
            <person name="Ohtoshi R."/>
            <person name="Malay A.D."/>
            <person name="Moran D.A.P."/>
            <person name="Tomita M."/>
            <person name="Numata K."/>
            <person name="Arakawa K."/>
        </authorList>
    </citation>
    <scope>NUCLEOTIDE SEQUENCE</scope>
</reference>
<evidence type="ECO:0000313" key="2">
    <source>
        <dbReference type="Proteomes" id="UP000886998"/>
    </source>
</evidence>